<dbReference type="GO" id="GO:0004521">
    <property type="term" value="F:RNA endonuclease activity"/>
    <property type="evidence" value="ECO:0007669"/>
    <property type="project" value="TreeGrafter"/>
</dbReference>
<accession>H0I1F4</accession>
<organism evidence="4 5">
    <name type="scientific">Mesorhizobium alhagi CCNWXJ12-2</name>
    <dbReference type="NCBI Taxonomy" id="1107882"/>
    <lineage>
        <taxon>Bacteria</taxon>
        <taxon>Pseudomonadati</taxon>
        <taxon>Pseudomonadota</taxon>
        <taxon>Alphaproteobacteria</taxon>
        <taxon>Hyphomicrobiales</taxon>
        <taxon>Phyllobacteriaceae</taxon>
        <taxon>Allomesorhizobium</taxon>
    </lineage>
</organism>
<evidence type="ECO:0000313" key="4">
    <source>
        <dbReference type="EMBL" id="EHK53220.1"/>
    </source>
</evidence>
<dbReference type="Gene3D" id="3.60.15.10">
    <property type="entry name" value="Ribonuclease Z/Hydroxyacylglutathione hydrolase-like"/>
    <property type="match status" value="1"/>
</dbReference>
<dbReference type="InterPro" id="IPR022712">
    <property type="entry name" value="Beta_Casp"/>
</dbReference>
<dbReference type="PANTHER" id="PTHR11203">
    <property type="entry name" value="CLEAVAGE AND POLYADENYLATION SPECIFICITY FACTOR FAMILY MEMBER"/>
    <property type="match status" value="1"/>
</dbReference>
<dbReference type="Pfam" id="PF10996">
    <property type="entry name" value="Beta-Casp"/>
    <property type="match status" value="1"/>
</dbReference>
<reference evidence="4 5" key="1">
    <citation type="journal article" date="2012" name="J. Bacteriol.">
        <title>Draft Genome Sequence of Mesorhizobium alhagi CCNWXJ12-2T, a Novel Salt-Resistant Species Isolated from the Desert of Northwestern China.</title>
        <authorList>
            <person name="Zhou M."/>
            <person name="Chen W."/>
            <person name="Chen H."/>
            <person name="Wei G."/>
        </authorList>
    </citation>
    <scope>NUCLEOTIDE SEQUENCE [LARGE SCALE GENOMIC DNA]</scope>
    <source>
        <strain evidence="4 5">CCNWXJ12-2</strain>
    </source>
</reference>
<keyword evidence="1" id="KW-0378">Hydrolase</keyword>
<feature type="domain" description="Metallo-beta-lactamase" evidence="2">
    <location>
        <begin position="29"/>
        <end position="242"/>
    </location>
</feature>
<evidence type="ECO:0000313" key="5">
    <source>
        <dbReference type="Proteomes" id="UP000003250"/>
    </source>
</evidence>
<sequence>MAIDAPHRHSRCIVTKPRLRFRGAAHAVTGSCYELETEQSRLLIDCGLFQGSKSERSLNYEPFPFTPATIDAVILTHAHIDHSGLLPKLVRHGFSGAIHATRATVDLCSVMLPDSAHIQEMEVEQLNRRNARRGRPLVSPIYTGQDADACMTLFRGAEYDKWFKVAGDVSARFWNAGHLLGSASLELEILQPGEPLRLLFSGDIGPDHKLLQSDPEAPSDLDYLICEATYGDRDRGDITPEGRRLQLLQEVRNAAEAKGPLIIPSFAVERTQELLVDLFRLMKDDKTLSAPIFVDSPLATRASAIFERHASEIEEGEMLKAAFTSPDVRFTETVDQSKAINRLTGFFIVIAASGMCDAGRIRHHLKANLWRKNATVMMTGFQAQGSLGRILIDGARRIRIQGEEIEVKARIRQLDLYSGHADATELVAWVKDRLPIRTAIFLTHGEESGLRALKTRLSAVFSPEAIIAPQIDDAFELSKSSLSKVDINEPRRLAPEKVARLDWHNELSKLLLDVSEAVNQQADERGRAAIIRRLKRALEASKE</sequence>
<name>H0I1F4_9HYPH</name>
<evidence type="ECO:0000259" key="2">
    <source>
        <dbReference type="SMART" id="SM00849"/>
    </source>
</evidence>
<evidence type="ECO:0000256" key="1">
    <source>
        <dbReference type="ARBA" id="ARBA00022801"/>
    </source>
</evidence>
<dbReference type="RefSeq" id="WP_008839861.1">
    <property type="nucleotide sequence ID" value="NZ_AHAM01000280.1"/>
</dbReference>
<dbReference type="InterPro" id="IPR011108">
    <property type="entry name" value="RMMBL"/>
</dbReference>
<dbReference type="CDD" id="cd16295">
    <property type="entry name" value="TTHA0252-CPSF-like_MBL-fold"/>
    <property type="match status" value="1"/>
</dbReference>
<dbReference type="Gene3D" id="3.40.50.10890">
    <property type="match status" value="1"/>
</dbReference>
<dbReference type="Proteomes" id="UP000003250">
    <property type="component" value="Unassembled WGS sequence"/>
</dbReference>
<evidence type="ECO:0008006" key="6">
    <source>
        <dbReference type="Google" id="ProtNLM"/>
    </source>
</evidence>
<gene>
    <name evidence="4" type="ORF">MAXJ12_31457</name>
</gene>
<dbReference type="PANTHER" id="PTHR11203:SF37">
    <property type="entry name" value="INTEGRATOR COMPLEX SUBUNIT 11"/>
    <property type="match status" value="1"/>
</dbReference>
<dbReference type="SMART" id="SM01027">
    <property type="entry name" value="Beta-Casp"/>
    <property type="match status" value="1"/>
</dbReference>
<dbReference type="InterPro" id="IPR050698">
    <property type="entry name" value="MBL"/>
</dbReference>
<dbReference type="PATRIC" id="fig|1107882.3.peg.6086"/>
<dbReference type="AlphaFoldDB" id="H0I1F4"/>
<dbReference type="Pfam" id="PF00753">
    <property type="entry name" value="Lactamase_B"/>
    <property type="match status" value="1"/>
</dbReference>
<dbReference type="InterPro" id="IPR036866">
    <property type="entry name" value="RibonucZ/Hydroxyglut_hydro"/>
</dbReference>
<feature type="domain" description="Beta-Casp" evidence="3">
    <location>
        <begin position="271"/>
        <end position="391"/>
    </location>
</feature>
<dbReference type="SUPFAM" id="SSF56281">
    <property type="entry name" value="Metallo-hydrolase/oxidoreductase"/>
    <property type="match status" value="1"/>
</dbReference>
<keyword evidence="5" id="KW-1185">Reference proteome</keyword>
<proteinExistence type="predicted"/>
<evidence type="ECO:0000259" key="3">
    <source>
        <dbReference type="SMART" id="SM01027"/>
    </source>
</evidence>
<protein>
    <recommendedName>
        <fullName evidence="6">MBL fold metallo-hydrolase</fullName>
    </recommendedName>
</protein>
<dbReference type="GO" id="GO:0016787">
    <property type="term" value="F:hydrolase activity"/>
    <property type="evidence" value="ECO:0007669"/>
    <property type="project" value="UniProtKB-KW"/>
</dbReference>
<dbReference type="EMBL" id="AHAM01000280">
    <property type="protein sequence ID" value="EHK53220.1"/>
    <property type="molecule type" value="Genomic_DNA"/>
</dbReference>
<dbReference type="Pfam" id="PF07521">
    <property type="entry name" value="RMMBL"/>
    <property type="match status" value="1"/>
</dbReference>
<dbReference type="SMART" id="SM00849">
    <property type="entry name" value="Lactamase_B"/>
    <property type="match status" value="1"/>
</dbReference>
<dbReference type="InterPro" id="IPR001279">
    <property type="entry name" value="Metallo-B-lactamas"/>
</dbReference>